<dbReference type="Gramene" id="RZC69922">
    <property type="protein sequence ID" value="RZC69922"/>
    <property type="gene ID" value="C5167_033376"/>
</dbReference>
<organism evidence="2 3">
    <name type="scientific">Papaver somniferum</name>
    <name type="common">Opium poppy</name>
    <dbReference type="NCBI Taxonomy" id="3469"/>
    <lineage>
        <taxon>Eukaryota</taxon>
        <taxon>Viridiplantae</taxon>
        <taxon>Streptophyta</taxon>
        <taxon>Embryophyta</taxon>
        <taxon>Tracheophyta</taxon>
        <taxon>Spermatophyta</taxon>
        <taxon>Magnoliopsida</taxon>
        <taxon>Ranunculales</taxon>
        <taxon>Papaveraceae</taxon>
        <taxon>Papaveroideae</taxon>
        <taxon>Papaver</taxon>
    </lineage>
</organism>
<evidence type="ECO:0000256" key="1">
    <source>
        <dbReference type="SAM" id="MobiDB-lite"/>
    </source>
</evidence>
<gene>
    <name evidence="2" type="ORF">C5167_033376</name>
</gene>
<proteinExistence type="predicted"/>
<dbReference type="EMBL" id="CM010721">
    <property type="protein sequence ID" value="RZC69922.1"/>
    <property type="molecule type" value="Genomic_DNA"/>
</dbReference>
<accession>A0A4Y7KC54</accession>
<reference evidence="2 3" key="1">
    <citation type="journal article" date="2018" name="Science">
        <title>The opium poppy genome and morphinan production.</title>
        <authorList>
            <person name="Guo L."/>
            <person name="Winzer T."/>
            <person name="Yang X."/>
            <person name="Li Y."/>
            <person name="Ning Z."/>
            <person name="He Z."/>
            <person name="Teodor R."/>
            <person name="Lu Y."/>
            <person name="Bowser T.A."/>
            <person name="Graham I.A."/>
            <person name="Ye K."/>
        </authorList>
    </citation>
    <scope>NUCLEOTIDE SEQUENCE [LARGE SCALE GENOMIC DNA]</scope>
    <source>
        <strain evidence="3">cv. HN1</strain>
        <tissue evidence="2">Leaves</tissue>
    </source>
</reference>
<feature type="region of interest" description="Disordered" evidence="1">
    <location>
        <begin position="1"/>
        <end position="23"/>
    </location>
</feature>
<dbReference type="AlphaFoldDB" id="A0A4Y7KC54"/>
<evidence type="ECO:0000313" key="3">
    <source>
        <dbReference type="Proteomes" id="UP000316621"/>
    </source>
</evidence>
<sequence length="147" mass="17196">MYMSKGNRLRKLKKESTRETKKKVLPTLGKEVLNQGQMIDGEVATCEKHVTASERNDELEDSGYADEEFTSAKEECTVTRRWLGDQTLYESMNPGDQDATSNMFAKFENDFVKKLAEKFRENPRLLTEKGFTSRFRFDYFLNYYVEV</sequence>
<evidence type="ECO:0000313" key="2">
    <source>
        <dbReference type="EMBL" id="RZC69922.1"/>
    </source>
</evidence>
<protein>
    <submittedName>
        <fullName evidence="2">Uncharacterized protein</fullName>
    </submittedName>
</protein>
<keyword evidence="3" id="KW-1185">Reference proteome</keyword>
<name>A0A4Y7KC54_PAPSO</name>
<dbReference type="OrthoDB" id="1962823at2759"/>
<dbReference type="Proteomes" id="UP000316621">
    <property type="component" value="Chromosome 7"/>
</dbReference>